<gene>
    <name evidence="3" type="ORF">PoMZ_08795</name>
</gene>
<protein>
    <submittedName>
        <fullName evidence="3">Uncharacterized protein</fullName>
    </submittedName>
</protein>
<accession>A0A4P7NII4</accession>
<evidence type="ECO:0000256" key="1">
    <source>
        <dbReference type="SAM" id="MobiDB-lite"/>
    </source>
</evidence>
<evidence type="ECO:0000313" key="3">
    <source>
        <dbReference type="EMBL" id="QBZ61837.1"/>
    </source>
</evidence>
<organism evidence="3 4">
    <name type="scientific">Pyricularia oryzae</name>
    <name type="common">Rice blast fungus</name>
    <name type="synonym">Magnaporthe oryzae</name>
    <dbReference type="NCBI Taxonomy" id="318829"/>
    <lineage>
        <taxon>Eukaryota</taxon>
        <taxon>Fungi</taxon>
        <taxon>Dikarya</taxon>
        <taxon>Ascomycota</taxon>
        <taxon>Pezizomycotina</taxon>
        <taxon>Sordariomycetes</taxon>
        <taxon>Sordariomycetidae</taxon>
        <taxon>Magnaporthales</taxon>
        <taxon>Pyriculariaceae</taxon>
        <taxon>Pyricularia</taxon>
    </lineage>
</organism>
<evidence type="ECO:0000313" key="4">
    <source>
        <dbReference type="Proteomes" id="UP000294847"/>
    </source>
</evidence>
<feature type="region of interest" description="Disordered" evidence="1">
    <location>
        <begin position="23"/>
        <end position="90"/>
    </location>
</feature>
<name>A0A4P7NII4_PYROR</name>
<dbReference type="AlphaFoldDB" id="A0A4P7NII4"/>
<dbReference type="Proteomes" id="UP000294847">
    <property type="component" value="Chromosome 4"/>
</dbReference>
<evidence type="ECO:0000256" key="2">
    <source>
        <dbReference type="SAM" id="SignalP"/>
    </source>
</evidence>
<keyword evidence="2" id="KW-0732">Signal</keyword>
<proteinExistence type="predicted"/>
<sequence>MHFSNVAQLITLVATATTVLAAPNLPRTQGGAKIQARTNHPSGNPPTIDVPPPTGGGGSGSPDSVLDGPGRKGKGAKGCPSRARIQARTN</sequence>
<dbReference type="EMBL" id="CP034207">
    <property type="protein sequence ID" value="QBZ61837.1"/>
    <property type="molecule type" value="Genomic_DNA"/>
</dbReference>
<feature type="signal peptide" evidence="2">
    <location>
        <begin position="1"/>
        <end position="21"/>
    </location>
</feature>
<feature type="chain" id="PRO_5020556303" evidence="2">
    <location>
        <begin position="22"/>
        <end position="90"/>
    </location>
</feature>
<reference evidence="3 4" key="1">
    <citation type="journal article" date="2019" name="Mol. Biol. Evol.">
        <title>Blast fungal genomes show frequent chromosomal changes, gene gains and losses, and effector gene turnover.</title>
        <authorList>
            <person name="Gomez Luciano L.B."/>
            <person name="Jason Tsai I."/>
            <person name="Chuma I."/>
            <person name="Tosa Y."/>
            <person name="Chen Y.H."/>
            <person name="Li J.Y."/>
            <person name="Li M.Y."/>
            <person name="Jade Lu M.Y."/>
            <person name="Nakayashiki H."/>
            <person name="Li W.H."/>
        </authorList>
    </citation>
    <scope>NUCLEOTIDE SEQUENCE [LARGE SCALE GENOMIC DNA]</scope>
    <source>
        <strain evidence="3">MZ5-1-6</strain>
    </source>
</reference>